<proteinExistence type="predicted"/>
<evidence type="ECO:0000313" key="2">
    <source>
        <dbReference type="Proteomes" id="UP001218218"/>
    </source>
</evidence>
<protein>
    <submittedName>
        <fullName evidence="1">Uncharacterized protein</fullName>
    </submittedName>
</protein>
<evidence type="ECO:0000313" key="1">
    <source>
        <dbReference type="EMBL" id="KAJ7358586.1"/>
    </source>
</evidence>
<organism evidence="1 2">
    <name type="scientific">Mycena albidolilacea</name>
    <dbReference type="NCBI Taxonomy" id="1033008"/>
    <lineage>
        <taxon>Eukaryota</taxon>
        <taxon>Fungi</taxon>
        <taxon>Dikarya</taxon>
        <taxon>Basidiomycota</taxon>
        <taxon>Agaricomycotina</taxon>
        <taxon>Agaricomycetes</taxon>
        <taxon>Agaricomycetidae</taxon>
        <taxon>Agaricales</taxon>
        <taxon>Marasmiineae</taxon>
        <taxon>Mycenaceae</taxon>
        <taxon>Mycena</taxon>
    </lineage>
</organism>
<comment type="caution">
    <text evidence="1">The sequence shown here is derived from an EMBL/GenBank/DDBJ whole genome shotgun (WGS) entry which is preliminary data.</text>
</comment>
<name>A0AAD7F0W8_9AGAR</name>
<dbReference type="EMBL" id="JARIHO010000007">
    <property type="protein sequence ID" value="KAJ7358586.1"/>
    <property type="molecule type" value="Genomic_DNA"/>
</dbReference>
<accession>A0AAD7F0W8</accession>
<gene>
    <name evidence="1" type="ORF">DFH08DRAFT_1075578</name>
</gene>
<keyword evidence="2" id="KW-1185">Reference proteome</keyword>
<dbReference type="AlphaFoldDB" id="A0AAD7F0W8"/>
<dbReference type="Proteomes" id="UP001218218">
    <property type="component" value="Unassembled WGS sequence"/>
</dbReference>
<reference evidence="1" key="1">
    <citation type="submission" date="2023-03" db="EMBL/GenBank/DDBJ databases">
        <title>Massive genome expansion in bonnet fungi (Mycena s.s.) driven by repeated elements and novel gene families across ecological guilds.</title>
        <authorList>
            <consortium name="Lawrence Berkeley National Laboratory"/>
            <person name="Harder C.B."/>
            <person name="Miyauchi S."/>
            <person name="Viragh M."/>
            <person name="Kuo A."/>
            <person name="Thoen E."/>
            <person name="Andreopoulos B."/>
            <person name="Lu D."/>
            <person name="Skrede I."/>
            <person name="Drula E."/>
            <person name="Henrissat B."/>
            <person name="Morin E."/>
            <person name="Kohler A."/>
            <person name="Barry K."/>
            <person name="LaButti K."/>
            <person name="Morin E."/>
            <person name="Salamov A."/>
            <person name="Lipzen A."/>
            <person name="Mereny Z."/>
            <person name="Hegedus B."/>
            <person name="Baldrian P."/>
            <person name="Stursova M."/>
            <person name="Weitz H."/>
            <person name="Taylor A."/>
            <person name="Grigoriev I.V."/>
            <person name="Nagy L.G."/>
            <person name="Martin F."/>
            <person name="Kauserud H."/>
        </authorList>
    </citation>
    <scope>NUCLEOTIDE SEQUENCE</scope>
    <source>
        <strain evidence="1">CBHHK002</strain>
    </source>
</reference>
<sequence length="223" mass="25090">MQELVDCDPNANPMVSLPHLRKLRLKNLEYLRLITAPNLESTSDALCPNLTFLGLGYFYLRDQPSWEPLLSIARSRFRPTSRGVSLLSSLRVFVGSHYLPLKPDVRAELQKLQDDGFDAAFLMDDEATLVSGENLFSWLHWIDGAVSPPSLTLFARLRGVTRVATARCNDDVDFDGGAHRGAFRLPLDWTGRLHGADKETKNESKYPFSLVLLDPDYKCIGPR</sequence>